<dbReference type="InParanoid" id="A0A024GN86"/>
<gene>
    <name evidence="4" type="ORF">BN9_093260</name>
</gene>
<dbReference type="GO" id="GO:0006457">
    <property type="term" value="P:protein folding"/>
    <property type="evidence" value="ECO:0007669"/>
    <property type="project" value="InterPro"/>
</dbReference>
<dbReference type="InterPro" id="IPR002777">
    <property type="entry name" value="PFD_beta-like"/>
</dbReference>
<name>A0A024GN86_9STRA</name>
<protein>
    <recommendedName>
        <fullName evidence="6">Prefoldin subunit 2</fullName>
    </recommendedName>
</protein>
<evidence type="ECO:0008006" key="6">
    <source>
        <dbReference type="Google" id="ProtNLM"/>
    </source>
</evidence>
<comment type="caution">
    <text evidence="4">The sequence shown here is derived from an EMBL/GenBank/DDBJ whole genome shotgun (WGS) entry which is preliminary data.</text>
</comment>
<dbReference type="GO" id="GO:0051082">
    <property type="term" value="F:unfolded protein binding"/>
    <property type="evidence" value="ECO:0007669"/>
    <property type="project" value="InterPro"/>
</dbReference>
<dbReference type="STRING" id="65357.A0A024GN86"/>
<dbReference type="OrthoDB" id="29646at2759"/>
<dbReference type="Proteomes" id="UP000053237">
    <property type="component" value="Unassembled WGS sequence"/>
</dbReference>
<dbReference type="AlphaFoldDB" id="A0A024GN86"/>
<sequence length="139" mass="15776">MKKNWHQFDECRKEEAALIACWKQKAEQEVVPMEQNVVAQYNSMKSEVRQLAEKMAELQAEIAEHDRVIMTLQGLPSSRKAFRMIGGVLIERTVEEVLPAVTLNRNGVAQVLEQLNANIQQKEAAANELQVEGCFTHTI</sequence>
<dbReference type="InterPro" id="IPR009053">
    <property type="entry name" value="Prefoldin"/>
</dbReference>
<evidence type="ECO:0000256" key="2">
    <source>
        <dbReference type="ARBA" id="ARBA00023186"/>
    </source>
</evidence>
<evidence type="ECO:0000313" key="5">
    <source>
        <dbReference type="Proteomes" id="UP000053237"/>
    </source>
</evidence>
<evidence type="ECO:0000256" key="3">
    <source>
        <dbReference type="SAM" id="Coils"/>
    </source>
</evidence>
<dbReference type="EMBL" id="CAIX01000212">
    <property type="protein sequence ID" value="CCI48253.1"/>
    <property type="molecule type" value="Genomic_DNA"/>
</dbReference>
<keyword evidence="5" id="KW-1185">Reference proteome</keyword>
<feature type="coiled-coil region" evidence="3">
    <location>
        <begin position="41"/>
        <end position="75"/>
    </location>
</feature>
<evidence type="ECO:0000313" key="4">
    <source>
        <dbReference type="EMBL" id="CCI48253.1"/>
    </source>
</evidence>
<accession>A0A024GN86</accession>
<dbReference type="GO" id="GO:0016272">
    <property type="term" value="C:prefoldin complex"/>
    <property type="evidence" value="ECO:0007669"/>
    <property type="project" value="InterPro"/>
</dbReference>
<proteinExistence type="inferred from homology"/>
<keyword evidence="2" id="KW-0143">Chaperone</keyword>
<dbReference type="PANTHER" id="PTHR13303">
    <property type="entry name" value="PREFOLDIN SUBUNIT 2"/>
    <property type="match status" value="1"/>
</dbReference>
<dbReference type="Gene3D" id="1.10.287.370">
    <property type="match status" value="1"/>
</dbReference>
<dbReference type="CDD" id="cd23163">
    <property type="entry name" value="Prefoldin_2"/>
    <property type="match status" value="1"/>
</dbReference>
<evidence type="ECO:0000256" key="1">
    <source>
        <dbReference type="ARBA" id="ARBA00008045"/>
    </source>
</evidence>
<dbReference type="FunFam" id="1.10.287.370:FF:000002">
    <property type="entry name" value="Prefoldin subunit 2"/>
    <property type="match status" value="1"/>
</dbReference>
<dbReference type="InterPro" id="IPR027235">
    <property type="entry name" value="PFD2"/>
</dbReference>
<keyword evidence="3" id="KW-0175">Coiled coil</keyword>
<feature type="coiled-coil region" evidence="3">
    <location>
        <begin position="105"/>
        <end position="132"/>
    </location>
</feature>
<dbReference type="Pfam" id="PF01920">
    <property type="entry name" value="Prefoldin_2"/>
    <property type="match status" value="1"/>
</dbReference>
<dbReference type="SUPFAM" id="SSF46579">
    <property type="entry name" value="Prefoldin"/>
    <property type="match status" value="1"/>
</dbReference>
<reference evidence="4 5" key="1">
    <citation type="submission" date="2012-05" db="EMBL/GenBank/DDBJ databases">
        <title>Recombination and specialization in a pathogen metapopulation.</title>
        <authorList>
            <person name="Gardiner A."/>
            <person name="Kemen E."/>
            <person name="Schultz-Larsen T."/>
            <person name="MacLean D."/>
            <person name="Van Oosterhout C."/>
            <person name="Jones J.D.G."/>
        </authorList>
    </citation>
    <scope>NUCLEOTIDE SEQUENCE [LARGE SCALE GENOMIC DNA]</scope>
    <source>
        <strain evidence="4 5">Ac Nc2</strain>
    </source>
</reference>
<comment type="similarity">
    <text evidence="1">Belongs to the prefoldin subunit beta family.</text>
</comment>
<dbReference type="FunCoup" id="A0A024GN86">
    <property type="interactions" value="440"/>
</dbReference>
<organism evidence="4 5">
    <name type="scientific">Albugo candida</name>
    <dbReference type="NCBI Taxonomy" id="65357"/>
    <lineage>
        <taxon>Eukaryota</taxon>
        <taxon>Sar</taxon>
        <taxon>Stramenopiles</taxon>
        <taxon>Oomycota</taxon>
        <taxon>Peronosporomycetes</taxon>
        <taxon>Albuginales</taxon>
        <taxon>Albuginaceae</taxon>
        <taxon>Albugo</taxon>
    </lineage>
</organism>